<evidence type="ECO:0000256" key="5">
    <source>
        <dbReference type="ARBA" id="ARBA00023002"/>
    </source>
</evidence>
<feature type="binding site" evidence="9">
    <location>
        <begin position="165"/>
        <end position="172"/>
    </location>
    <ligand>
        <name>NAD(+)</name>
        <dbReference type="ChEBI" id="CHEBI:57540"/>
    </ligand>
</feature>
<evidence type="ECO:0000313" key="15">
    <source>
        <dbReference type="Proteomes" id="UP000004322"/>
    </source>
</evidence>
<dbReference type="Pfam" id="PF07992">
    <property type="entry name" value="Pyr_redox_2"/>
    <property type="match status" value="1"/>
</dbReference>
<keyword evidence="6" id="KW-1015">Disulfide bond</keyword>
<dbReference type="GO" id="GO:0003955">
    <property type="term" value="F:NAD(P)H dehydrogenase (quinone) activity"/>
    <property type="evidence" value="ECO:0007669"/>
    <property type="project" value="TreeGrafter"/>
</dbReference>
<dbReference type="RefSeq" id="WP_004227929.1">
    <property type="nucleotide sequence ID" value="NZ_AEUV02000002.1"/>
</dbReference>
<dbReference type="PIRSF" id="PIRSF000350">
    <property type="entry name" value="Mercury_reductase_MerA"/>
    <property type="match status" value="1"/>
</dbReference>
<dbReference type="SUPFAM" id="SSF55424">
    <property type="entry name" value="FAD/NAD-linked reductases, dimerisation (C-terminal) domain"/>
    <property type="match status" value="1"/>
</dbReference>
<dbReference type="InterPro" id="IPR001100">
    <property type="entry name" value="Pyr_nuc-diS_OxRdtase"/>
</dbReference>
<keyword evidence="7 11" id="KW-0676">Redox-active center</keyword>
<keyword evidence="3 9" id="KW-0274">FAD</keyword>
<keyword evidence="5 11" id="KW-0560">Oxidoreductase</keyword>
<evidence type="ECO:0000259" key="13">
    <source>
        <dbReference type="Pfam" id="PF07992"/>
    </source>
</evidence>
<evidence type="ECO:0000259" key="12">
    <source>
        <dbReference type="Pfam" id="PF02852"/>
    </source>
</evidence>
<dbReference type="PROSITE" id="PS00076">
    <property type="entry name" value="PYRIDINE_REDOX_1"/>
    <property type="match status" value="1"/>
</dbReference>
<dbReference type="Pfam" id="PF02852">
    <property type="entry name" value="Pyr_redox_dim"/>
    <property type="match status" value="1"/>
</dbReference>
<dbReference type="InterPro" id="IPR016156">
    <property type="entry name" value="FAD/NAD-linked_Rdtase_dimer_sf"/>
</dbReference>
<evidence type="ECO:0000256" key="6">
    <source>
        <dbReference type="ARBA" id="ARBA00023157"/>
    </source>
</evidence>
<dbReference type="PANTHER" id="PTHR43014">
    <property type="entry name" value="MERCURIC REDUCTASE"/>
    <property type="match status" value="1"/>
</dbReference>
<sequence length="439" mass="47695">MKTYDMIVIGFGKAGKTLAAKTAAQGKSVAMIEADATMYGGTCINIGCIPTKVLIHAAETGHDFQSAMAEREAVTSRLRAKNFAMLDNAATADVYNAKARFLADKVVEISSDNQTEKLTAEVIIINTGAVSNVLPIPGLTESKQVYDSTGIQTLKEQPKRLGIIGGGNIGLEFASLYAKLGSEVTVFDPLTRIFSREEEEISALAQKYMEEAGVRFELGSNISQVSNEGQSVLITTQNGTYSFDAVLYATGRRPNTADLGLENTAIELTERGAIKVDEFCQTAVSNVFAVGDVTGGLQFTYVSLDDFRIVWNYLNGDKSYSNKNRHHIPNTTFINPPLARVGLDEAQAKAQGLPYKANVLPVAGMPRAHVNADLRGIFKVVVDTNTKLILGATLFGAESQELINLITMAMDNQVPYTYFQKQIFTHPTMAENLNDLFNF</sequence>
<evidence type="ECO:0000256" key="8">
    <source>
        <dbReference type="PIRSR" id="PIRSR000350-2"/>
    </source>
</evidence>
<dbReference type="Proteomes" id="UP000004322">
    <property type="component" value="Unassembled WGS sequence"/>
</dbReference>
<evidence type="ECO:0000256" key="10">
    <source>
        <dbReference type="PIRSR" id="PIRSR000350-4"/>
    </source>
</evidence>
<dbReference type="PROSITE" id="PS00065">
    <property type="entry name" value="D_2_HYDROXYACID_DH_1"/>
    <property type="match status" value="1"/>
</dbReference>
<gene>
    <name evidence="14" type="ORF">STRCR_1320</name>
</gene>
<keyword evidence="9" id="KW-0547">Nucleotide-binding</keyword>
<feature type="disulfide bond" description="Redox-active" evidence="10">
    <location>
        <begin position="43"/>
        <end position="48"/>
    </location>
</feature>
<dbReference type="Gene3D" id="3.50.50.60">
    <property type="entry name" value="FAD/NAD(P)-binding domain"/>
    <property type="match status" value="2"/>
</dbReference>
<keyword evidence="4" id="KW-0521">NADP</keyword>
<dbReference type="PANTHER" id="PTHR43014:SF4">
    <property type="entry name" value="PYRIDINE NUCLEOTIDE-DISULFIDE OXIDOREDUCTASE RCLA-RELATED"/>
    <property type="match status" value="1"/>
</dbReference>
<evidence type="ECO:0000256" key="3">
    <source>
        <dbReference type="ARBA" id="ARBA00022827"/>
    </source>
</evidence>
<evidence type="ECO:0000256" key="1">
    <source>
        <dbReference type="ARBA" id="ARBA00007532"/>
    </source>
</evidence>
<reference evidence="14" key="1">
    <citation type="submission" date="2011-07" db="EMBL/GenBank/DDBJ databases">
        <authorList>
            <person name="Stanhope M.J."/>
            <person name="Durkin A.S."/>
            <person name="Hostetler J."/>
            <person name="Kim M."/>
            <person name="Radune D."/>
            <person name="Singh I."/>
            <person name="Town C.D."/>
        </authorList>
    </citation>
    <scope>NUCLEOTIDE SEQUENCE [LARGE SCALE GENOMIC DNA]</scope>
    <source>
        <strain evidence="14">HS-6</strain>
    </source>
</reference>
<organism evidence="14 15">
    <name type="scientific">Streptococcus criceti HS-6</name>
    <dbReference type="NCBI Taxonomy" id="873449"/>
    <lineage>
        <taxon>Bacteria</taxon>
        <taxon>Bacillati</taxon>
        <taxon>Bacillota</taxon>
        <taxon>Bacilli</taxon>
        <taxon>Lactobacillales</taxon>
        <taxon>Streptococcaceae</taxon>
        <taxon>Streptococcus</taxon>
    </lineage>
</organism>
<keyword evidence="9" id="KW-0520">NAD</keyword>
<feature type="domain" description="FAD/NAD(P)-binding" evidence="13">
    <location>
        <begin position="4"/>
        <end position="303"/>
    </location>
</feature>
<dbReference type="InterPro" id="IPR036188">
    <property type="entry name" value="FAD/NAD-bd_sf"/>
</dbReference>
<dbReference type="eggNOG" id="COG1249">
    <property type="taxonomic scope" value="Bacteria"/>
</dbReference>
<dbReference type="OrthoDB" id="9800167at2"/>
<dbReference type="SUPFAM" id="SSF51905">
    <property type="entry name" value="FAD/NAD(P)-binding domain"/>
    <property type="match status" value="1"/>
</dbReference>
<proteinExistence type="inferred from homology"/>
<dbReference type="FunFam" id="3.30.390.30:FF:000001">
    <property type="entry name" value="Dihydrolipoyl dehydrogenase"/>
    <property type="match status" value="1"/>
</dbReference>
<dbReference type="NCBIfam" id="NF005572">
    <property type="entry name" value="PRK07251.1"/>
    <property type="match status" value="1"/>
</dbReference>
<keyword evidence="15" id="KW-1185">Reference proteome</keyword>
<evidence type="ECO:0000256" key="7">
    <source>
        <dbReference type="ARBA" id="ARBA00023284"/>
    </source>
</evidence>
<dbReference type="PRINTS" id="PR00368">
    <property type="entry name" value="FADPNR"/>
</dbReference>
<protein>
    <submittedName>
        <fullName evidence="14">Pyridine nucleotide-disulfide oxidoreductase family protein</fullName>
    </submittedName>
</protein>
<evidence type="ECO:0000256" key="4">
    <source>
        <dbReference type="ARBA" id="ARBA00022857"/>
    </source>
</evidence>
<evidence type="ECO:0000256" key="11">
    <source>
        <dbReference type="RuleBase" id="RU003691"/>
    </source>
</evidence>
<comment type="similarity">
    <text evidence="1 11">Belongs to the class-I pyridine nucleotide-disulfide oxidoreductase family.</text>
</comment>
<dbReference type="GO" id="GO:0050660">
    <property type="term" value="F:flavin adenine dinucleotide binding"/>
    <property type="evidence" value="ECO:0007669"/>
    <property type="project" value="TreeGrafter"/>
</dbReference>
<dbReference type="InterPro" id="IPR029752">
    <property type="entry name" value="D-isomer_DH_CS1"/>
</dbReference>
<feature type="binding site" evidence="9">
    <location>
        <position position="251"/>
    </location>
    <ligand>
        <name>NAD(+)</name>
        <dbReference type="ChEBI" id="CHEBI:57540"/>
    </ligand>
</feature>
<dbReference type="STRING" id="873449.STRCR_1320"/>
<dbReference type="InterPro" id="IPR004099">
    <property type="entry name" value="Pyr_nucl-diS_OxRdtase_dimer"/>
</dbReference>
<comment type="cofactor">
    <cofactor evidence="9">
        <name>FAD</name>
        <dbReference type="ChEBI" id="CHEBI:57692"/>
    </cofactor>
    <text evidence="9">Binds 1 FAD per subunit.</text>
</comment>
<evidence type="ECO:0000256" key="2">
    <source>
        <dbReference type="ARBA" id="ARBA00022630"/>
    </source>
</evidence>
<dbReference type="InterPro" id="IPR023753">
    <property type="entry name" value="FAD/NAD-binding_dom"/>
</dbReference>
<dbReference type="EMBL" id="AEUV02000002">
    <property type="protein sequence ID" value="EHI74569.1"/>
    <property type="molecule type" value="Genomic_DNA"/>
</dbReference>
<evidence type="ECO:0000313" key="14">
    <source>
        <dbReference type="EMBL" id="EHI74569.1"/>
    </source>
</evidence>
<feature type="binding site" evidence="9">
    <location>
        <position position="52"/>
    </location>
    <ligand>
        <name>FAD</name>
        <dbReference type="ChEBI" id="CHEBI:57692"/>
    </ligand>
</feature>
<dbReference type="PRINTS" id="PR00411">
    <property type="entry name" value="PNDRDTASEI"/>
</dbReference>
<keyword evidence="2 11" id="KW-0285">Flavoprotein</keyword>
<name>G5JMY8_STRCG</name>
<dbReference type="InterPro" id="IPR012999">
    <property type="entry name" value="Pyr_OxRdtase_I_AS"/>
</dbReference>
<comment type="caution">
    <text evidence="14">The sequence shown here is derived from an EMBL/GenBank/DDBJ whole genome shotgun (WGS) entry which is preliminary data.</text>
</comment>
<dbReference type="AlphaFoldDB" id="G5JMY8"/>
<evidence type="ECO:0000256" key="9">
    <source>
        <dbReference type="PIRSR" id="PIRSR000350-3"/>
    </source>
</evidence>
<feature type="binding site" evidence="9">
    <location>
        <position position="292"/>
    </location>
    <ligand>
        <name>FAD</name>
        <dbReference type="ChEBI" id="CHEBI:57692"/>
    </ligand>
</feature>
<feature type="domain" description="Pyridine nucleotide-disulphide oxidoreductase dimerisation" evidence="12">
    <location>
        <begin position="328"/>
        <end position="435"/>
    </location>
</feature>
<dbReference type="GO" id="GO:0016668">
    <property type="term" value="F:oxidoreductase activity, acting on a sulfur group of donors, NAD(P) as acceptor"/>
    <property type="evidence" value="ECO:0007669"/>
    <property type="project" value="InterPro"/>
</dbReference>
<accession>G5JMY8</accession>
<feature type="active site" description="Proton acceptor" evidence="8">
    <location>
        <position position="426"/>
    </location>
</feature>
<dbReference type="Gene3D" id="3.30.390.30">
    <property type="match status" value="1"/>
</dbReference>